<feature type="compositionally biased region" description="Basic and acidic residues" evidence="1">
    <location>
        <begin position="31"/>
        <end position="54"/>
    </location>
</feature>
<evidence type="ECO:0000313" key="3">
    <source>
        <dbReference type="Proteomes" id="UP001066276"/>
    </source>
</evidence>
<accession>A0AAV7VEJ9</accession>
<gene>
    <name evidence="2" type="ORF">NDU88_003887</name>
</gene>
<keyword evidence="3" id="KW-1185">Reference proteome</keyword>
<feature type="compositionally biased region" description="Basic and acidic residues" evidence="1">
    <location>
        <begin position="65"/>
        <end position="75"/>
    </location>
</feature>
<sequence length="75" mass="8022">MVFRSCGGDDDSPSCQGNGDAGNQLGNPDVRVPDSTEKDDGLCARRAEEGKNADNEEERSEEMEDGSRKGNSEVT</sequence>
<feature type="region of interest" description="Disordered" evidence="1">
    <location>
        <begin position="1"/>
        <end position="75"/>
    </location>
</feature>
<proteinExistence type="predicted"/>
<organism evidence="2 3">
    <name type="scientific">Pleurodeles waltl</name>
    <name type="common">Iberian ribbed newt</name>
    <dbReference type="NCBI Taxonomy" id="8319"/>
    <lineage>
        <taxon>Eukaryota</taxon>
        <taxon>Metazoa</taxon>
        <taxon>Chordata</taxon>
        <taxon>Craniata</taxon>
        <taxon>Vertebrata</taxon>
        <taxon>Euteleostomi</taxon>
        <taxon>Amphibia</taxon>
        <taxon>Batrachia</taxon>
        <taxon>Caudata</taxon>
        <taxon>Salamandroidea</taxon>
        <taxon>Salamandridae</taxon>
        <taxon>Pleurodelinae</taxon>
        <taxon>Pleurodeles</taxon>
    </lineage>
</organism>
<evidence type="ECO:0000256" key="1">
    <source>
        <dbReference type="SAM" id="MobiDB-lite"/>
    </source>
</evidence>
<dbReference type="EMBL" id="JANPWB010000003">
    <property type="protein sequence ID" value="KAJ1200059.1"/>
    <property type="molecule type" value="Genomic_DNA"/>
</dbReference>
<reference evidence="2" key="1">
    <citation type="journal article" date="2022" name="bioRxiv">
        <title>Sequencing and chromosome-scale assembly of the giantPleurodeles waltlgenome.</title>
        <authorList>
            <person name="Brown T."/>
            <person name="Elewa A."/>
            <person name="Iarovenko S."/>
            <person name="Subramanian E."/>
            <person name="Araus A.J."/>
            <person name="Petzold A."/>
            <person name="Susuki M."/>
            <person name="Suzuki K.-i.T."/>
            <person name="Hayashi T."/>
            <person name="Toyoda A."/>
            <person name="Oliveira C."/>
            <person name="Osipova E."/>
            <person name="Leigh N.D."/>
            <person name="Simon A."/>
            <person name="Yun M.H."/>
        </authorList>
    </citation>
    <scope>NUCLEOTIDE SEQUENCE</scope>
    <source>
        <strain evidence="2">20211129_DDA</strain>
        <tissue evidence="2">Liver</tissue>
    </source>
</reference>
<name>A0AAV7VEJ9_PLEWA</name>
<dbReference type="AlphaFoldDB" id="A0AAV7VEJ9"/>
<feature type="compositionally biased region" description="Acidic residues" evidence="1">
    <location>
        <begin position="55"/>
        <end position="64"/>
    </location>
</feature>
<evidence type="ECO:0000313" key="2">
    <source>
        <dbReference type="EMBL" id="KAJ1200059.1"/>
    </source>
</evidence>
<comment type="caution">
    <text evidence="2">The sequence shown here is derived from an EMBL/GenBank/DDBJ whole genome shotgun (WGS) entry which is preliminary data.</text>
</comment>
<protein>
    <submittedName>
        <fullName evidence="2">Uncharacterized protein</fullName>
    </submittedName>
</protein>
<dbReference type="Proteomes" id="UP001066276">
    <property type="component" value="Chromosome 2_1"/>
</dbReference>